<accession>A0ABQ5Z2K0</accession>
<evidence type="ECO:0000256" key="8">
    <source>
        <dbReference type="ARBA" id="ARBA00023136"/>
    </source>
</evidence>
<evidence type="ECO:0000259" key="11">
    <source>
        <dbReference type="Pfam" id="PF00999"/>
    </source>
</evidence>
<evidence type="ECO:0000313" key="12">
    <source>
        <dbReference type="EMBL" id="GLR47009.1"/>
    </source>
</evidence>
<keyword evidence="6 10" id="KW-0915">Sodium</keyword>
<keyword evidence="4 10" id="KW-0812">Transmembrane</keyword>
<comment type="similarity">
    <text evidence="10">Belongs to the monovalent cation:proton antiporter 1 (CPA1) transporter (TC 2.A.36) family.</text>
</comment>
<dbReference type="InterPro" id="IPR004705">
    <property type="entry name" value="Cation/H_exchanger_CPA1_bac"/>
</dbReference>
<feature type="transmembrane region" description="Helical" evidence="10">
    <location>
        <begin position="188"/>
        <end position="207"/>
    </location>
</feature>
<evidence type="ECO:0000313" key="13">
    <source>
        <dbReference type="Proteomes" id="UP001156703"/>
    </source>
</evidence>
<proteinExistence type="inferred from homology"/>
<keyword evidence="10" id="KW-0997">Cell inner membrane</keyword>
<protein>
    <submittedName>
        <fullName evidence="12">Na+/H+ antiporter</fullName>
    </submittedName>
</protein>
<dbReference type="Pfam" id="PF00999">
    <property type="entry name" value="Na_H_Exchanger"/>
    <property type="match status" value="1"/>
</dbReference>
<keyword evidence="2 10" id="KW-0813">Transport</keyword>
<keyword evidence="5 10" id="KW-1133">Transmembrane helix</keyword>
<feature type="transmembrane region" description="Helical" evidence="10">
    <location>
        <begin position="86"/>
        <end position="106"/>
    </location>
</feature>
<keyword evidence="10" id="KW-0050">Antiport</keyword>
<dbReference type="PANTHER" id="PTHR10110">
    <property type="entry name" value="SODIUM/HYDROGEN EXCHANGER"/>
    <property type="match status" value="1"/>
</dbReference>
<dbReference type="Proteomes" id="UP001156703">
    <property type="component" value="Unassembled WGS sequence"/>
</dbReference>
<comment type="caution">
    <text evidence="12">The sequence shown here is derived from an EMBL/GenBank/DDBJ whole genome shotgun (WGS) entry which is preliminary data.</text>
</comment>
<comment type="function">
    <text evidence="10">Na(+)/H(+) antiporter that extrudes sodium in exchange for external protons.</text>
</comment>
<dbReference type="EMBL" id="BSOO01000005">
    <property type="protein sequence ID" value="GLR47009.1"/>
    <property type="molecule type" value="Genomic_DNA"/>
</dbReference>
<keyword evidence="9 10" id="KW-0739">Sodium transport</keyword>
<feature type="transmembrane region" description="Helical" evidence="10">
    <location>
        <begin position="312"/>
        <end position="331"/>
    </location>
</feature>
<feature type="transmembrane region" description="Helical" evidence="10">
    <location>
        <begin position="352"/>
        <end position="374"/>
    </location>
</feature>
<reference evidence="13" key="1">
    <citation type="journal article" date="2019" name="Int. J. Syst. Evol. Microbiol.">
        <title>The Global Catalogue of Microorganisms (GCM) 10K type strain sequencing project: providing services to taxonomists for standard genome sequencing and annotation.</title>
        <authorList>
            <consortium name="The Broad Institute Genomics Platform"/>
            <consortium name="The Broad Institute Genome Sequencing Center for Infectious Disease"/>
            <person name="Wu L."/>
            <person name="Ma J."/>
        </authorList>
    </citation>
    <scope>NUCLEOTIDE SEQUENCE [LARGE SCALE GENOMIC DNA]</scope>
    <source>
        <strain evidence="13">NBRC 102146</strain>
    </source>
</reference>
<dbReference type="InterPro" id="IPR018422">
    <property type="entry name" value="Cation/H_exchanger_CPA1"/>
</dbReference>
<feature type="transmembrane region" description="Helical" evidence="10">
    <location>
        <begin position="163"/>
        <end position="182"/>
    </location>
</feature>
<evidence type="ECO:0000256" key="2">
    <source>
        <dbReference type="ARBA" id="ARBA00022448"/>
    </source>
</evidence>
<keyword evidence="8 10" id="KW-0472">Membrane</keyword>
<feature type="domain" description="Cation/H+ exchanger transmembrane" evidence="11">
    <location>
        <begin position="13"/>
        <end position="404"/>
    </location>
</feature>
<dbReference type="InterPro" id="IPR006153">
    <property type="entry name" value="Cation/H_exchanger_TM"/>
</dbReference>
<dbReference type="NCBIfam" id="TIGR00831">
    <property type="entry name" value="a_cpa1"/>
    <property type="match status" value="1"/>
</dbReference>
<dbReference type="PANTHER" id="PTHR10110:SF86">
    <property type="entry name" value="SODIUM_HYDROGEN EXCHANGER 7"/>
    <property type="match status" value="1"/>
</dbReference>
<organism evidence="12 13">
    <name type="scientific">Sphingomonas astaxanthinifaciens DSM 22298</name>
    <dbReference type="NCBI Taxonomy" id="1123267"/>
    <lineage>
        <taxon>Bacteria</taxon>
        <taxon>Pseudomonadati</taxon>
        <taxon>Pseudomonadota</taxon>
        <taxon>Alphaproteobacteria</taxon>
        <taxon>Sphingomonadales</taxon>
        <taxon>Sphingomonadaceae</taxon>
        <taxon>Sphingomonas</taxon>
    </lineage>
</organism>
<evidence type="ECO:0000256" key="4">
    <source>
        <dbReference type="ARBA" id="ARBA00022692"/>
    </source>
</evidence>
<comment type="subcellular location">
    <subcellularLocation>
        <location evidence="10">Cell inner membrane</location>
        <topology evidence="10">Multi-pass membrane protein</topology>
    </subcellularLocation>
    <subcellularLocation>
        <location evidence="1">Cell membrane</location>
        <topology evidence="1">Multi-pass membrane protein</topology>
    </subcellularLocation>
</comment>
<keyword evidence="13" id="KW-1185">Reference proteome</keyword>
<feature type="transmembrane region" description="Helical" evidence="10">
    <location>
        <begin position="6"/>
        <end position="25"/>
    </location>
</feature>
<evidence type="ECO:0000256" key="7">
    <source>
        <dbReference type="ARBA" id="ARBA00023065"/>
    </source>
</evidence>
<keyword evidence="7 10" id="KW-0406">Ion transport</keyword>
<evidence type="ECO:0000256" key="9">
    <source>
        <dbReference type="ARBA" id="ARBA00023201"/>
    </source>
</evidence>
<keyword evidence="3" id="KW-1003">Cell membrane</keyword>
<gene>
    <name evidence="12" type="ORF">GCM10007925_07200</name>
</gene>
<dbReference type="RefSeq" id="WP_037504855.1">
    <property type="nucleotide sequence ID" value="NZ_BSOO01000005.1"/>
</dbReference>
<feature type="transmembrane region" description="Helical" evidence="10">
    <location>
        <begin position="236"/>
        <end position="256"/>
    </location>
</feature>
<comment type="caution">
    <text evidence="10">Lacks conserved residue(s) required for the propagation of feature annotation.</text>
</comment>
<feature type="transmembrane region" description="Helical" evidence="10">
    <location>
        <begin position="57"/>
        <end position="74"/>
    </location>
</feature>
<evidence type="ECO:0000256" key="10">
    <source>
        <dbReference type="RuleBase" id="RU366002"/>
    </source>
</evidence>
<feature type="transmembrane region" description="Helical" evidence="10">
    <location>
        <begin position="380"/>
        <end position="403"/>
    </location>
</feature>
<name>A0ABQ5Z2K0_9SPHN</name>
<feature type="transmembrane region" description="Helical" evidence="10">
    <location>
        <begin position="268"/>
        <end position="292"/>
    </location>
</feature>
<evidence type="ECO:0000256" key="6">
    <source>
        <dbReference type="ARBA" id="ARBA00023053"/>
    </source>
</evidence>
<evidence type="ECO:0000256" key="5">
    <source>
        <dbReference type="ARBA" id="ARBA00022989"/>
    </source>
</evidence>
<sequence length="532" mass="56837">MDGVQTFEIVLLLLAAVVALHAAALKLKLPPSAALLVGGGLLAFIPGLPPVELDPELALVLFLPPLLFEGAYYTAFGRFRRHLPGIINLAVGAVLFTTVVVAVVTKMLLPELPWAVCFAMGAILSPPDAVSARAILQRVKLPRRLEALLEGESLLNDATGLTLFRFAVAAALSGTFSAGAAVGSFAMLFFGGVAVGWVVGRLGVLAVRLLRDQTLIVTTTLLLSWGAYLAGEMLHVSGVIATVAAGLVFGWHQHVVMPARVRIQGSAVWRTAVFALEALVFILIGFSLRAIIDRAGGLEDVVGSMTGPVLCILAAIVAARFVWVFGTDGFLRLLKRLGVKRARPLGGRQATIMAWTGMRGVVTLAIALTLPAAIPGRDLMQVTAFAAILVTVIVQGGTLGWLIRRVKPEDGDPPPRVSLPEAEAAVAHAKLRAAEAHAYDAEGKLIHPQLLEQLRGRARATDRYAAEPDGFMDGIQSHFAVLLIAIAAGRKELIRLHREGKIEDEVLHDLERDLDLEEVGILFQRGEQVDLR</sequence>
<dbReference type="Gene3D" id="6.10.140.1330">
    <property type="match status" value="1"/>
</dbReference>
<evidence type="ECO:0000256" key="3">
    <source>
        <dbReference type="ARBA" id="ARBA00022475"/>
    </source>
</evidence>
<evidence type="ECO:0000256" key="1">
    <source>
        <dbReference type="ARBA" id="ARBA00004651"/>
    </source>
</evidence>